<organism evidence="3">
    <name type="scientific">marine sediment metagenome</name>
    <dbReference type="NCBI Taxonomy" id="412755"/>
    <lineage>
        <taxon>unclassified sequences</taxon>
        <taxon>metagenomes</taxon>
        <taxon>ecological metagenomes</taxon>
    </lineage>
</organism>
<name>X0X6I3_9ZZZZ</name>
<feature type="non-terminal residue" evidence="3">
    <location>
        <position position="248"/>
    </location>
</feature>
<dbReference type="InterPro" id="IPR011990">
    <property type="entry name" value="TPR-like_helical_dom_sf"/>
</dbReference>
<dbReference type="PANTHER" id="PTHR44858">
    <property type="entry name" value="TETRATRICOPEPTIDE REPEAT PROTEIN 6"/>
    <property type="match status" value="1"/>
</dbReference>
<proteinExistence type="predicted"/>
<dbReference type="InterPro" id="IPR019734">
    <property type="entry name" value="TPR_rpt"/>
</dbReference>
<dbReference type="PANTHER" id="PTHR44858:SF1">
    <property type="entry name" value="UDP-N-ACETYLGLUCOSAMINE--PEPTIDE N-ACETYLGLUCOSAMINYLTRANSFERASE SPINDLY-RELATED"/>
    <property type="match status" value="1"/>
</dbReference>
<accession>X0X6I3</accession>
<dbReference type="Pfam" id="PF13432">
    <property type="entry name" value="TPR_16"/>
    <property type="match status" value="1"/>
</dbReference>
<comment type="caution">
    <text evidence="3">The sequence shown here is derived from an EMBL/GenBank/DDBJ whole genome shotgun (WGS) entry which is preliminary data.</text>
</comment>
<keyword evidence="2" id="KW-0802">TPR repeat</keyword>
<protein>
    <submittedName>
        <fullName evidence="3">Uncharacterized protein</fullName>
    </submittedName>
</protein>
<dbReference type="PROSITE" id="PS50005">
    <property type="entry name" value="TPR"/>
    <property type="match status" value="1"/>
</dbReference>
<dbReference type="InterPro" id="IPR050498">
    <property type="entry name" value="Ycf3"/>
</dbReference>
<dbReference type="SMART" id="SM00028">
    <property type="entry name" value="TPR"/>
    <property type="match status" value="4"/>
</dbReference>
<evidence type="ECO:0000256" key="1">
    <source>
        <dbReference type="ARBA" id="ARBA00022737"/>
    </source>
</evidence>
<dbReference type="SUPFAM" id="SSF48452">
    <property type="entry name" value="TPR-like"/>
    <property type="match status" value="1"/>
</dbReference>
<reference evidence="3" key="1">
    <citation type="journal article" date="2014" name="Front. Microbiol.">
        <title>High frequency of phylogenetically diverse reductive dehalogenase-homologous genes in deep subseafloor sedimentary metagenomes.</title>
        <authorList>
            <person name="Kawai M."/>
            <person name="Futagami T."/>
            <person name="Toyoda A."/>
            <person name="Takaki Y."/>
            <person name="Nishi S."/>
            <person name="Hori S."/>
            <person name="Arai W."/>
            <person name="Tsubouchi T."/>
            <person name="Morono Y."/>
            <person name="Uchiyama I."/>
            <person name="Ito T."/>
            <person name="Fujiyama A."/>
            <person name="Inagaki F."/>
            <person name="Takami H."/>
        </authorList>
    </citation>
    <scope>NUCLEOTIDE SEQUENCE</scope>
    <source>
        <strain evidence="3">Expedition CK06-06</strain>
    </source>
</reference>
<evidence type="ECO:0000313" key="3">
    <source>
        <dbReference type="EMBL" id="GAG30982.1"/>
    </source>
</evidence>
<keyword evidence="1" id="KW-0677">Repeat</keyword>
<dbReference type="AlphaFoldDB" id="X0X6I3"/>
<feature type="non-terminal residue" evidence="3">
    <location>
        <position position="1"/>
    </location>
</feature>
<sequence>AAESYRRRAPEDSAAALGLARSLAAEGKYEEARHALAAAPGEHADLHAELARLAFERGDYAAAEPHVDAAIRLDAHQLLARWVRGELFRTSGRLREAEEAYLWLIRFYNEHQREIRRAESLRWIGLGAARYARWNRLSDQLQFLVKELYPDALKLEPEYWPAHYESGLLFLEKYNQADAAAELSAALERNPNAAEVHVALSRLALRNREVDKAQTSLDRALEINPNLPSIHLVLADLEWANFRPEEAI</sequence>
<dbReference type="Gene3D" id="1.25.40.10">
    <property type="entry name" value="Tetratricopeptide repeat domain"/>
    <property type="match status" value="2"/>
</dbReference>
<dbReference type="Pfam" id="PF14559">
    <property type="entry name" value="TPR_19"/>
    <property type="match status" value="1"/>
</dbReference>
<evidence type="ECO:0000256" key="2">
    <source>
        <dbReference type="ARBA" id="ARBA00022803"/>
    </source>
</evidence>
<dbReference type="EMBL" id="BARS01045284">
    <property type="protein sequence ID" value="GAG30982.1"/>
    <property type="molecule type" value="Genomic_DNA"/>
</dbReference>
<gene>
    <name evidence="3" type="ORF">S01H1_68291</name>
</gene>